<accession>A0A1I0R463</accession>
<evidence type="ECO:0000259" key="7">
    <source>
        <dbReference type="Pfam" id="PF14322"/>
    </source>
</evidence>
<dbReference type="Pfam" id="PF14322">
    <property type="entry name" value="SusD-like_3"/>
    <property type="match status" value="1"/>
</dbReference>
<dbReference type="InterPro" id="IPR011990">
    <property type="entry name" value="TPR-like_helical_dom_sf"/>
</dbReference>
<evidence type="ECO:0000256" key="1">
    <source>
        <dbReference type="ARBA" id="ARBA00004442"/>
    </source>
</evidence>
<dbReference type="AlphaFoldDB" id="A0A1I0R463"/>
<dbReference type="InterPro" id="IPR033985">
    <property type="entry name" value="SusD-like_N"/>
</dbReference>
<name>A0A1I0R463_9BACT</name>
<evidence type="ECO:0000259" key="6">
    <source>
        <dbReference type="Pfam" id="PF07980"/>
    </source>
</evidence>
<dbReference type="STRING" id="29529.SAMN04488122_2215"/>
<evidence type="ECO:0000256" key="5">
    <source>
        <dbReference type="ARBA" id="ARBA00023237"/>
    </source>
</evidence>
<evidence type="ECO:0000256" key="4">
    <source>
        <dbReference type="ARBA" id="ARBA00023136"/>
    </source>
</evidence>
<dbReference type="GO" id="GO:0009279">
    <property type="term" value="C:cell outer membrane"/>
    <property type="evidence" value="ECO:0007669"/>
    <property type="project" value="UniProtKB-SubCell"/>
</dbReference>
<comment type="subcellular location">
    <subcellularLocation>
        <location evidence="1">Cell outer membrane</location>
    </subcellularLocation>
</comment>
<keyword evidence="4" id="KW-0472">Membrane</keyword>
<reference evidence="9" key="1">
    <citation type="submission" date="2016-10" db="EMBL/GenBank/DDBJ databases">
        <authorList>
            <person name="Varghese N."/>
            <person name="Submissions S."/>
        </authorList>
    </citation>
    <scope>NUCLEOTIDE SEQUENCE [LARGE SCALE GENOMIC DNA]</scope>
    <source>
        <strain evidence="9">DSM 3695</strain>
    </source>
</reference>
<keyword evidence="3" id="KW-0732">Signal</keyword>
<evidence type="ECO:0000256" key="3">
    <source>
        <dbReference type="ARBA" id="ARBA00022729"/>
    </source>
</evidence>
<dbReference type="CDD" id="cd08977">
    <property type="entry name" value="SusD"/>
    <property type="match status" value="1"/>
</dbReference>
<evidence type="ECO:0000313" key="9">
    <source>
        <dbReference type="Proteomes" id="UP000199310"/>
    </source>
</evidence>
<dbReference type="OrthoDB" id="5694214at2"/>
<organism evidence="8 9">
    <name type="scientific">Chitinophaga arvensicola</name>
    <dbReference type="NCBI Taxonomy" id="29529"/>
    <lineage>
        <taxon>Bacteria</taxon>
        <taxon>Pseudomonadati</taxon>
        <taxon>Bacteroidota</taxon>
        <taxon>Chitinophagia</taxon>
        <taxon>Chitinophagales</taxon>
        <taxon>Chitinophagaceae</taxon>
        <taxon>Chitinophaga</taxon>
    </lineage>
</organism>
<dbReference type="Pfam" id="PF07980">
    <property type="entry name" value="SusD_RagB"/>
    <property type="match status" value="1"/>
</dbReference>
<keyword evidence="9" id="KW-1185">Reference proteome</keyword>
<evidence type="ECO:0000256" key="2">
    <source>
        <dbReference type="ARBA" id="ARBA00006275"/>
    </source>
</evidence>
<dbReference type="InterPro" id="IPR012944">
    <property type="entry name" value="SusD_RagB_dom"/>
</dbReference>
<protein>
    <submittedName>
        <fullName evidence="8">Starch-binding associating with outer membrane</fullName>
    </submittedName>
</protein>
<feature type="domain" description="SusD-like N-terminal" evidence="7">
    <location>
        <begin position="24"/>
        <end position="228"/>
    </location>
</feature>
<dbReference type="EMBL" id="FOJG01000001">
    <property type="protein sequence ID" value="SEW35291.1"/>
    <property type="molecule type" value="Genomic_DNA"/>
</dbReference>
<dbReference type="PROSITE" id="PS51257">
    <property type="entry name" value="PROKAR_LIPOPROTEIN"/>
    <property type="match status" value="1"/>
</dbReference>
<dbReference type="SUPFAM" id="SSF48452">
    <property type="entry name" value="TPR-like"/>
    <property type="match status" value="1"/>
</dbReference>
<sequence>MKKIRIVCIFVILGTFTFSCKKNFLDKAPGVDVTENTIFSSPTQLETYIASMYRHGIHHGFCTDDKSLTESISLDISAGATDEGEYAVAWLTSQYWNSASITASDIVNLEDYRFYLRWTAIRICNIMMERIGEVPGLQESYREQVIAEAKFVRALNYFEMLKRYGGVPIVNKRFQLSEELKISRNTIEECVNFIVNDCTEAAGALPPTYPSTMRGRVTKGAALMLKSKALLYAASPLFNTATPYMPLGENNKLICYGNYDANRWKLAADAAKAVLDWAPSGNCKLIDDKGVDVNYKYEWSTNDNEEIILANKSFGTRYPWDIPWAVMKPNTIANPGWGGLQATFNLVRKYEKKDGTPQTWNANGGNDLFKKYDELDPRFKQTIAYHNSYWNVETPVFNCIGNSIGHWMHKLIPSDLHNGAAQIPSWQLFRLAEAYLNYAEALNEAEGPVDAAYDAVNKIRRRSGMPDLPKGLSKDDFRKRVHNERDIELAFEDHRFWDIRRWKIAEEDGVMKGNFWGLKLATIPASSEIHYEPYIFEVRSFLPKMYLHPFILWEVNKGYLVQNPGW</sequence>
<dbReference type="Proteomes" id="UP000199310">
    <property type="component" value="Unassembled WGS sequence"/>
</dbReference>
<evidence type="ECO:0000313" key="8">
    <source>
        <dbReference type="EMBL" id="SEW35291.1"/>
    </source>
</evidence>
<comment type="similarity">
    <text evidence="2">Belongs to the SusD family.</text>
</comment>
<dbReference type="RefSeq" id="WP_089894490.1">
    <property type="nucleotide sequence ID" value="NZ_FOJG01000001.1"/>
</dbReference>
<feature type="domain" description="RagB/SusD" evidence="6">
    <location>
        <begin position="319"/>
        <end position="566"/>
    </location>
</feature>
<gene>
    <name evidence="8" type="ORF">SAMN04488122_2215</name>
</gene>
<proteinExistence type="inferred from homology"/>
<dbReference type="Gene3D" id="1.25.40.390">
    <property type="match status" value="1"/>
</dbReference>
<keyword evidence="5" id="KW-0998">Cell outer membrane</keyword>